<proteinExistence type="predicted"/>
<feature type="region of interest" description="Disordered" evidence="3">
    <location>
        <begin position="53"/>
        <end position="109"/>
    </location>
</feature>
<dbReference type="HOGENOM" id="CLU_535511_0_0_1"/>
<dbReference type="CDD" id="cd20446">
    <property type="entry name" value="Tudor_SpSPF30-like"/>
    <property type="match status" value="1"/>
</dbReference>
<feature type="region of interest" description="Disordered" evidence="3">
    <location>
        <begin position="261"/>
        <end position="296"/>
    </location>
</feature>
<feature type="compositionally biased region" description="Basic and acidic residues" evidence="3">
    <location>
        <begin position="277"/>
        <end position="290"/>
    </location>
</feature>
<evidence type="ECO:0000256" key="2">
    <source>
        <dbReference type="ARBA" id="ARBA00023242"/>
    </source>
</evidence>
<reference evidence="6" key="2">
    <citation type="journal article" date="2011" name="PLoS Pathog.">
        <title>Comparative genomics yields insights into niche adaptation of plant vascular wilt pathogens.</title>
        <authorList>
            <person name="Klosterman S.J."/>
            <person name="Subbarao K.V."/>
            <person name="Kang S."/>
            <person name="Veronese P."/>
            <person name="Gold S.E."/>
            <person name="Thomma B.P.H.J."/>
            <person name="Chen Z."/>
            <person name="Henrissat B."/>
            <person name="Lee Y.-H."/>
            <person name="Park J."/>
            <person name="Garcia-Pedrajas M.D."/>
            <person name="Barbara D.J."/>
            <person name="Anchieta A."/>
            <person name="de Jonge R."/>
            <person name="Santhanam P."/>
            <person name="Maruthachalam K."/>
            <person name="Atallah Z."/>
            <person name="Amyotte S.G."/>
            <person name="Paz Z."/>
            <person name="Inderbitzin P."/>
            <person name="Hayes R.J."/>
            <person name="Heiman D.I."/>
            <person name="Young S."/>
            <person name="Zeng Q."/>
            <person name="Engels R."/>
            <person name="Galagan J."/>
            <person name="Cuomo C.A."/>
            <person name="Dobinson K.F."/>
            <person name="Ma L.-J."/>
        </authorList>
    </citation>
    <scope>NUCLEOTIDE SEQUENCE [LARGE SCALE GENOMIC DNA]</scope>
    <source>
        <strain evidence="6">VdLs.17 / ATCC MYA-4575 / FGSC 10137</strain>
    </source>
</reference>
<keyword evidence="6" id="KW-1185">Reference proteome</keyword>
<dbReference type="InParanoid" id="G2XAV3"/>
<dbReference type="RefSeq" id="XP_009654634.1">
    <property type="nucleotide sequence ID" value="XM_009656339.1"/>
</dbReference>
<dbReference type="GeneID" id="20708897"/>
<dbReference type="GO" id="GO:0005634">
    <property type="term" value="C:nucleus"/>
    <property type="evidence" value="ECO:0007669"/>
    <property type="project" value="UniProtKB-SubCell"/>
</dbReference>
<sequence>MASQIAAYEEDRKAYQEQLDVVVAGLSDDPDNAELKNLQAELQEMISLIDESLAELKPKQAPQPAAPVKAPTPTPPEPEKWSRENHPAFKKTTTTAAAAAAAAPAPPAEDEAAAAQATYNVNDTVLAKWVTGDKGFYPARITSITGSSTARVYIVKFKSYDTTETLRAKDIRPVSNKRKADGTPAAAAAAAAAAATASPAASSFAAAGSSASHNGIVTSASASIYPEQQARLDAEKLGGDAVAKPPKAKKIKANKELEKGKSKWQEFSSKSKFGKTQKKDSMFRTPEGVHGRGLAQGGRLRRLQAWPIVSPRVSSRHVELRSNILGHFHKDTGALARGLGHDGRLAPVGVVANGRMQRHVGEELDGVVAAHGLDAVVRAEDVALPGTGPLLRNELDSSMLSLGCIEAGQGEREVRGHRRLADAALGRGHGYDLGHIADRAALGAFGPVRRRAAAGEALGEALGEGGCQLWWRGRRVEGQASAGSHQGVFMAEEAGRRLQEPWRGWSHGL</sequence>
<protein>
    <recommendedName>
        <fullName evidence="4">Tudor domain-containing protein</fullName>
    </recommendedName>
</protein>
<feature type="compositionally biased region" description="Low complexity" evidence="3">
    <location>
        <begin position="59"/>
        <end position="69"/>
    </location>
</feature>
<name>G2XAV3_VERDV</name>
<dbReference type="InterPro" id="IPR041297">
    <property type="entry name" value="Crb2_Tudor"/>
</dbReference>
<dbReference type="PANTHER" id="PTHR46297">
    <property type="entry name" value="ZINC FINGER CCCH-TYPE WITH G PATCH DOMAIN-CONTAINING PROTEIN"/>
    <property type="match status" value="1"/>
</dbReference>
<dbReference type="SUPFAM" id="SSF63748">
    <property type="entry name" value="Tudor/PWWP/MBT"/>
    <property type="match status" value="1"/>
</dbReference>
<dbReference type="eggNOG" id="KOG3026">
    <property type="taxonomic scope" value="Eukaryota"/>
</dbReference>
<feature type="domain" description="Tudor" evidence="4">
    <location>
        <begin position="117"/>
        <end position="179"/>
    </location>
</feature>
<evidence type="ECO:0000313" key="5">
    <source>
        <dbReference type="EMBL" id="EGY16270.1"/>
    </source>
</evidence>
<evidence type="ECO:0000313" key="6">
    <source>
        <dbReference type="Proteomes" id="UP000001611"/>
    </source>
</evidence>
<dbReference type="AlphaFoldDB" id="G2XAV3"/>
<evidence type="ECO:0000256" key="3">
    <source>
        <dbReference type="SAM" id="MobiDB-lite"/>
    </source>
</evidence>
<gene>
    <name evidence="5" type="ORF">VDAG_07434</name>
</gene>
<organism evidence="5 6">
    <name type="scientific">Verticillium dahliae (strain VdLs.17 / ATCC MYA-4575 / FGSC 10137)</name>
    <name type="common">Verticillium wilt</name>
    <dbReference type="NCBI Taxonomy" id="498257"/>
    <lineage>
        <taxon>Eukaryota</taxon>
        <taxon>Fungi</taxon>
        <taxon>Dikarya</taxon>
        <taxon>Ascomycota</taxon>
        <taxon>Pezizomycotina</taxon>
        <taxon>Sordariomycetes</taxon>
        <taxon>Hypocreomycetidae</taxon>
        <taxon>Glomerellales</taxon>
        <taxon>Plectosphaerellaceae</taxon>
        <taxon>Verticillium</taxon>
    </lineage>
</organism>
<dbReference type="InterPro" id="IPR002999">
    <property type="entry name" value="Tudor"/>
</dbReference>
<dbReference type="KEGG" id="vda:VDAG_07434"/>
<dbReference type="Proteomes" id="UP000001611">
    <property type="component" value="Unassembled WGS sequence"/>
</dbReference>
<keyword evidence="2" id="KW-0539">Nucleus</keyword>
<evidence type="ECO:0000259" key="4">
    <source>
        <dbReference type="SMART" id="SM00333"/>
    </source>
</evidence>
<dbReference type="EMBL" id="DS572710">
    <property type="protein sequence ID" value="EGY16270.1"/>
    <property type="molecule type" value="Genomic_DNA"/>
</dbReference>
<dbReference type="Gene3D" id="2.30.30.140">
    <property type="match status" value="1"/>
</dbReference>
<dbReference type="SMART" id="SM00333">
    <property type="entry name" value="TUDOR"/>
    <property type="match status" value="1"/>
</dbReference>
<feature type="compositionally biased region" description="Basic and acidic residues" evidence="3">
    <location>
        <begin position="77"/>
        <end position="87"/>
    </location>
</feature>
<reference evidence="5 6" key="1">
    <citation type="submission" date="2008-03" db="EMBL/GenBank/DDBJ databases">
        <title>The Genome Sequence of Verticillium dahliae VdLs.17.</title>
        <authorList>
            <consortium name="The Broad Institute Genome Sequencing Platform"/>
            <person name="Ma L.-J.J."/>
            <person name="Klosterman S.J."/>
            <person name="Subbarao K."/>
            <person name="Dobinson K."/>
            <person name="Veronese P."/>
            <person name="Kang S."/>
            <person name="Gold S.E."/>
            <person name="Young S."/>
            <person name="Jaffe D."/>
            <person name="Gnerre S."/>
            <person name="Berlin A."/>
            <person name="Heiman D."/>
            <person name="Hepburn T."/>
            <person name="Sykes S."/>
            <person name="Alvarado L."/>
            <person name="Kodira C.D."/>
            <person name="Lander E."/>
            <person name="Galagan J."/>
            <person name="Nusbaum C."/>
            <person name="Birren B."/>
        </authorList>
    </citation>
    <scope>NUCLEOTIDE SEQUENCE [LARGE SCALE GENOMIC DNA]</scope>
    <source>
        <strain evidence="6">VdLs.17 / ATCC MYA-4575 / FGSC 10137</strain>
    </source>
</reference>
<comment type="subcellular location">
    <subcellularLocation>
        <location evidence="1">Nucleus</location>
    </subcellularLocation>
</comment>
<feature type="compositionally biased region" description="Low complexity" evidence="3">
    <location>
        <begin position="92"/>
        <end position="103"/>
    </location>
</feature>
<dbReference type="Pfam" id="PF18115">
    <property type="entry name" value="Tudor_3"/>
    <property type="match status" value="1"/>
</dbReference>
<dbReference type="PANTHER" id="PTHR46297:SF2">
    <property type="entry name" value="TUDOR DOMAIN-CONTAINING PROTEIN"/>
    <property type="match status" value="1"/>
</dbReference>
<dbReference type="OrthoDB" id="79171at2759"/>
<dbReference type="STRING" id="498257.G2XAV3"/>
<evidence type="ECO:0000256" key="1">
    <source>
        <dbReference type="ARBA" id="ARBA00004123"/>
    </source>
</evidence>
<accession>G2XAV3</accession>